<dbReference type="InterPro" id="IPR038731">
    <property type="entry name" value="RgtA/B/C-like"/>
</dbReference>
<feature type="transmembrane region" description="Helical" evidence="8">
    <location>
        <begin position="295"/>
        <end position="313"/>
    </location>
</feature>
<keyword evidence="5 8" id="KW-0812">Transmembrane</keyword>
<evidence type="ECO:0000313" key="10">
    <source>
        <dbReference type="EMBL" id="RDJ15357.1"/>
    </source>
</evidence>
<feature type="transmembrane region" description="Helical" evidence="8">
    <location>
        <begin position="68"/>
        <end position="87"/>
    </location>
</feature>
<dbReference type="GO" id="GO:0009103">
    <property type="term" value="P:lipopolysaccharide biosynthetic process"/>
    <property type="evidence" value="ECO:0007669"/>
    <property type="project" value="UniProtKB-ARBA"/>
</dbReference>
<feature type="transmembrane region" description="Helical" evidence="8">
    <location>
        <begin position="190"/>
        <end position="207"/>
    </location>
</feature>
<evidence type="ECO:0000256" key="2">
    <source>
        <dbReference type="ARBA" id="ARBA00022475"/>
    </source>
</evidence>
<accession>A0A370KW67</accession>
<dbReference type="Pfam" id="PF13231">
    <property type="entry name" value="PMT_2"/>
    <property type="match status" value="1"/>
</dbReference>
<proteinExistence type="predicted"/>
<keyword evidence="2" id="KW-1003">Cell membrane</keyword>
<comment type="subcellular location">
    <subcellularLocation>
        <location evidence="1">Cell membrane</location>
        <topology evidence="1">Multi-pass membrane protein</topology>
    </subcellularLocation>
</comment>
<dbReference type="PANTHER" id="PTHR33908">
    <property type="entry name" value="MANNOSYLTRANSFERASE YKCB-RELATED"/>
    <property type="match status" value="1"/>
</dbReference>
<dbReference type="Proteomes" id="UP000254939">
    <property type="component" value="Unassembled WGS sequence"/>
</dbReference>
<name>A0A370KW67_9HYPH</name>
<evidence type="ECO:0000256" key="6">
    <source>
        <dbReference type="ARBA" id="ARBA00022989"/>
    </source>
</evidence>
<keyword evidence="4 10" id="KW-0808">Transferase</keyword>
<sequence length="477" mass="52645">MSARLGLFIIVGVTLWRVLALHFDTTDLFVDEAQYWFWSQNLDFGYYSKPPMIAWVIRAVTELAGSTSIYWIRVSGPLIHMATAIVLMKTAKRFAGPKIEGWTGATFITLPGVALSSVFFSTDVVLLFFLAVALWSYFGLTEKRSVGLALLMGFAFGCAFLSKYAILFVVPGGMIALILLPNARIAWRDLFLSVLVAIAVAAPNLWWNLAHDATTVRHTTNIAHWSKLGIDVAGGLEFFAAQFGVVGPIVFFAMLWAIARALKGKSDPRERLLIWLSIPVVLLITVQALVAKAYANWGVTAYVAGTILAVWVLDRLWPRGLRLSLAINGTASLLFPLAAVFAHQLVLPNGNEIMKRYLGRSAISREAGELARQSATPVIVSDSRDLLADMFHTLRDDPVHIYAKPPVDTPDNYYEQTFALPGHVADSVLYVTTHPVDCAQAPELVRSWQPAEGYYRGKTIFAYRISPTCLAAPNQPR</sequence>
<evidence type="ECO:0000256" key="3">
    <source>
        <dbReference type="ARBA" id="ARBA00022676"/>
    </source>
</evidence>
<organism evidence="10 11">
    <name type="scientific">Rhizobium grahamii</name>
    <dbReference type="NCBI Taxonomy" id="1120045"/>
    <lineage>
        <taxon>Bacteria</taxon>
        <taxon>Pseudomonadati</taxon>
        <taxon>Pseudomonadota</taxon>
        <taxon>Alphaproteobacteria</taxon>
        <taxon>Hyphomicrobiales</taxon>
        <taxon>Rhizobiaceae</taxon>
        <taxon>Rhizobium/Agrobacterium group</taxon>
        <taxon>Rhizobium</taxon>
    </lineage>
</organism>
<feature type="transmembrane region" description="Helical" evidence="8">
    <location>
        <begin position="238"/>
        <end position="259"/>
    </location>
</feature>
<evidence type="ECO:0000256" key="4">
    <source>
        <dbReference type="ARBA" id="ARBA00022679"/>
    </source>
</evidence>
<keyword evidence="6 8" id="KW-1133">Transmembrane helix</keyword>
<feature type="transmembrane region" description="Helical" evidence="8">
    <location>
        <begin position="271"/>
        <end position="289"/>
    </location>
</feature>
<evidence type="ECO:0000256" key="1">
    <source>
        <dbReference type="ARBA" id="ARBA00004651"/>
    </source>
</evidence>
<dbReference type="GO" id="GO:0005886">
    <property type="term" value="C:plasma membrane"/>
    <property type="evidence" value="ECO:0007669"/>
    <property type="project" value="UniProtKB-SubCell"/>
</dbReference>
<feature type="transmembrane region" description="Helical" evidence="8">
    <location>
        <begin position="325"/>
        <end position="346"/>
    </location>
</feature>
<evidence type="ECO:0000259" key="9">
    <source>
        <dbReference type="Pfam" id="PF13231"/>
    </source>
</evidence>
<feature type="transmembrane region" description="Helical" evidence="8">
    <location>
        <begin position="150"/>
        <end position="178"/>
    </location>
</feature>
<evidence type="ECO:0000256" key="8">
    <source>
        <dbReference type="SAM" id="Phobius"/>
    </source>
</evidence>
<feature type="transmembrane region" description="Helical" evidence="8">
    <location>
        <begin position="108"/>
        <end position="138"/>
    </location>
</feature>
<keyword evidence="7 8" id="KW-0472">Membrane</keyword>
<protein>
    <submittedName>
        <fullName evidence="10">Glycosyl transferase</fullName>
    </submittedName>
</protein>
<keyword evidence="3" id="KW-0328">Glycosyltransferase</keyword>
<dbReference type="RefSeq" id="WP_114711391.1">
    <property type="nucleotide sequence ID" value="NZ_KZ857258.1"/>
</dbReference>
<comment type="caution">
    <text evidence="10">The sequence shown here is derived from an EMBL/GenBank/DDBJ whole genome shotgun (WGS) entry which is preliminary data.</text>
</comment>
<dbReference type="InterPro" id="IPR050297">
    <property type="entry name" value="LipidA_mod_glycosyltrf_83"/>
</dbReference>
<evidence type="ECO:0000256" key="7">
    <source>
        <dbReference type="ARBA" id="ARBA00023136"/>
    </source>
</evidence>
<dbReference type="PANTHER" id="PTHR33908:SF11">
    <property type="entry name" value="MEMBRANE PROTEIN"/>
    <property type="match status" value="1"/>
</dbReference>
<gene>
    <name evidence="10" type="ORF">B5K06_03380</name>
</gene>
<evidence type="ECO:0000256" key="5">
    <source>
        <dbReference type="ARBA" id="ARBA00022692"/>
    </source>
</evidence>
<feature type="domain" description="Glycosyltransferase RgtA/B/C/D-like" evidence="9">
    <location>
        <begin position="48"/>
        <end position="207"/>
    </location>
</feature>
<dbReference type="GO" id="GO:0016763">
    <property type="term" value="F:pentosyltransferase activity"/>
    <property type="evidence" value="ECO:0007669"/>
    <property type="project" value="TreeGrafter"/>
</dbReference>
<dbReference type="EMBL" id="NAAC01000004">
    <property type="protein sequence ID" value="RDJ15357.1"/>
    <property type="molecule type" value="Genomic_DNA"/>
</dbReference>
<dbReference type="OrthoDB" id="9811222at2"/>
<reference evidence="10 11" key="1">
    <citation type="submission" date="2017-03" db="EMBL/GenBank/DDBJ databases">
        <title>Genome analysis of Rhizobial strains effectives or ineffectives for nitrogen fixation isolated from bean seeds.</title>
        <authorList>
            <person name="Peralta H."/>
            <person name="Aguilar-Vera A."/>
            <person name="Mora Y."/>
            <person name="Vargas-Lagunas C."/>
            <person name="Girard L."/>
            <person name="Mora J."/>
        </authorList>
    </citation>
    <scope>NUCLEOTIDE SEQUENCE [LARGE SCALE GENOMIC DNA]</scope>
    <source>
        <strain evidence="10 11">CCGM3</strain>
    </source>
</reference>
<evidence type="ECO:0000313" key="11">
    <source>
        <dbReference type="Proteomes" id="UP000254939"/>
    </source>
</evidence>
<dbReference type="AlphaFoldDB" id="A0A370KW67"/>